<accession>A0A9W9QFR3</accession>
<proteinExistence type="inferred from homology"/>
<dbReference type="PANTHER" id="PTHR48022">
    <property type="entry name" value="PLASTIDIC GLUCOSE TRANSPORTER 4"/>
    <property type="match status" value="1"/>
</dbReference>
<evidence type="ECO:0000259" key="7">
    <source>
        <dbReference type="PROSITE" id="PS50850"/>
    </source>
</evidence>
<dbReference type="AlphaFoldDB" id="A0A9W9QFR3"/>
<reference evidence="8" key="1">
    <citation type="submission" date="2022-12" db="EMBL/GenBank/DDBJ databases">
        <authorList>
            <person name="Petersen C."/>
        </authorList>
    </citation>
    <scope>NUCLEOTIDE SEQUENCE</scope>
    <source>
        <strain evidence="8">IBT 35673</strain>
    </source>
</reference>
<dbReference type="InterPro" id="IPR005828">
    <property type="entry name" value="MFS_sugar_transport-like"/>
</dbReference>
<dbReference type="InterPro" id="IPR020846">
    <property type="entry name" value="MFS_dom"/>
</dbReference>
<comment type="similarity">
    <text evidence="2">Belongs to the major facilitator superfamily. Sugar transporter (TC 2.A.1.1) family.</text>
</comment>
<dbReference type="GO" id="GO:0016020">
    <property type="term" value="C:membrane"/>
    <property type="evidence" value="ECO:0007669"/>
    <property type="project" value="UniProtKB-SubCell"/>
</dbReference>
<gene>
    <name evidence="8" type="ORF">N7452_010577</name>
</gene>
<dbReference type="Pfam" id="PF00083">
    <property type="entry name" value="Sugar_tr"/>
    <property type="match status" value="3"/>
</dbReference>
<evidence type="ECO:0000256" key="5">
    <source>
        <dbReference type="ARBA" id="ARBA00023136"/>
    </source>
</evidence>
<feature type="transmembrane region" description="Helical" evidence="6">
    <location>
        <begin position="279"/>
        <end position="298"/>
    </location>
</feature>
<evidence type="ECO:0000256" key="4">
    <source>
        <dbReference type="ARBA" id="ARBA00022989"/>
    </source>
</evidence>
<dbReference type="PROSITE" id="PS50850">
    <property type="entry name" value="MFS"/>
    <property type="match status" value="1"/>
</dbReference>
<keyword evidence="4 6" id="KW-1133">Transmembrane helix</keyword>
<feature type="transmembrane region" description="Helical" evidence="6">
    <location>
        <begin position="26"/>
        <end position="45"/>
    </location>
</feature>
<feature type="transmembrane region" description="Helical" evidence="6">
    <location>
        <begin position="361"/>
        <end position="380"/>
    </location>
</feature>
<evidence type="ECO:0000256" key="3">
    <source>
        <dbReference type="ARBA" id="ARBA00022692"/>
    </source>
</evidence>
<feature type="transmembrane region" description="Helical" evidence="6">
    <location>
        <begin position="52"/>
        <end position="78"/>
    </location>
</feature>
<feature type="domain" description="Major facilitator superfamily (MFS) profile" evidence="7">
    <location>
        <begin position="1"/>
        <end position="384"/>
    </location>
</feature>
<dbReference type="InterPro" id="IPR036259">
    <property type="entry name" value="MFS_trans_sf"/>
</dbReference>
<feature type="transmembrane region" description="Helical" evidence="6">
    <location>
        <begin position="223"/>
        <end position="244"/>
    </location>
</feature>
<evidence type="ECO:0000256" key="6">
    <source>
        <dbReference type="SAM" id="Phobius"/>
    </source>
</evidence>
<comment type="subcellular location">
    <subcellularLocation>
        <location evidence="1">Membrane</location>
        <topology evidence="1">Multi-pass membrane protein</topology>
    </subcellularLocation>
</comment>
<feature type="transmembrane region" description="Helical" evidence="6">
    <location>
        <begin position="185"/>
        <end position="203"/>
    </location>
</feature>
<organism evidence="8 9">
    <name type="scientific">Penicillium brevicompactum</name>
    <dbReference type="NCBI Taxonomy" id="5074"/>
    <lineage>
        <taxon>Eukaryota</taxon>
        <taxon>Fungi</taxon>
        <taxon>Dikarya</taxon>
        <taxon>Ascomycota</taxon>
        <taxon>Pezizomycotina</taxon>
        <taxon>Eurotiomycetes</taxon>
        <taxon>Eurotiomycetidae</taxon>
        <taxon>Eurotiales</taxon>
        <taxon>Aspergillaceae</taxon>
        <taxon>Penicillium</taxon>
    </lineage>
</organism>
<dbReference type="Proteomes" id="UP001147695">
    <property type="component" value="Unassembled WGS sequence"/>
</dbReference>
<name>A0A9W9QFR3_PENBR</name>
<evidence type="ECO:0000313" key="8">
    <source>
        <dbReference type="EMBL" id="KAJ5330187.1"/>
    </source>
</evidence>
<comment type="caution">
    <text evidence="8">The sequence shown here is derived from an EMBL/GenBank/DDBJ whole genome shotgun (WGS) entry which is preliminary data.</text>
</comment>
<protein>
    <recommendedName>
        <fullName evidence="7">Major facilitator superfamily (MFS) profile domain-containing protein</fullName>
    </recommendedName>
</protein>
<sequence length="438" mass="49493">MSGLVGADNRFGRDFNNPDAALQGDIVALYDIGCIIGSILVFCIGEKFGRRWMLMGGGIIMILGTIILASSTTVAQLIVGRIVTGCFTDSSLQWRFSLAFQAVFAVCLVLQVIGLPETPRWPTKNDRYEEARDFIAAINDLSIDDPTVIQALADIEKAVHEDIQGDQVGWRDFFSHGKLQNWRRLLLIIFIEIMQQFTGSNMITYYAPTVYTDALHMSRNMSMILSGCTSLAYLVGSALPLLMMDKFGRRVLLIVSAAGLSFCFMMVAILLSFNEVQDAYGATTFIFLFQIFYGFGWLPVPWFYPSESDQYDLAEVQERSDCFRLQLVVCVRSSKTHPDRYSYLLCIVAYFQSPENINWRVFVIFTVLNFLWIPIVFFFYPETKGLELEDINLIFAKGGFTEGVFSSRGRPVVPHQHAQETELESKQHTEIIEKVVAS</sequence>
<evidence type="ECO:0000256" key="1">
    <source>
        <dbReference type="ARBA" id="ARBA00004141"/>
    </source>
</evidence>
<keyword evidence="5 6" id="KW-0472">Membrane</keyword>
<dbReference type="Gene3D" id="1.20.1250.20">
    <property type="entry name" value="MFS general substrate transporter like domains"/>
    <property type="match status" value="2"/>
</dbReference>
<dbReference type="InterPro" id="IPR050360">
    <property type="entry name" value="MFS_Sugar_Transporters"/>
</dbReference>
<keyword evidence="3 6" id="KW-0812">Transmembrane</keyword>
<evidence type="ECO:0000256" key="2">
    <source>
        <dbReference type="ARBA" id="ARBA00010992"/>
    </source>
</evidence>
<dbReference type="GO" id="GO:0005351">
    <property type="term" value="F:carbohydrate:proton symporter activity"/>
    <property type="evidence" value="ECO:0007669"/>
    <property type="project" value="TreeGrafter"/>
</dbReference>
<dbReference type="EMBL" id="JAPZBQ010000005">
    <property type="protein sequence ID" value="KAJ5330187.1"/>
    <property type="molecule type" value="Genomic_DNA"/>
</dbReference>
<feature type="transmembrane region" description="Helical" evidence="6">
    <location>
        <begin position="251"/>
        <end position="273"/>
    </location>
</feature>
<feature type="transmembrane region" description="Helical" evidence="6">
    <location>
        <begin position="98"/>
        <end position="115"/>
    </location>
</feature>
<dbReference type="SUPFAM" id="SSF103473">
    <property type="entry name" value="MFS general substrate transporter"/>
    <property type="match status" value="1"/>
</dbReference>
<reference evidence="8" key="2">
    <citation type="journal article" date="2023" name="IMA Fungus">
        <title>Comparative genomic study of the Penicillium genus elucidates a diverse pangenome and 15 lateral gene transfer events.</title>
        <authorList>
            <person name="Petersen C."/>
            <person name="Sorensen T."/>
            <person name="Nielsen M.R."/>
            <person name="Sondergaard T.E."/>
            <person name="Sorensen J.L."/>
            <person name="Fitzpatrick D.A."/>
            <person name="Frisvad J.C."/>
            <person name="Nielsen K.L."/>
        </authorList>
    </citation>
    <scope>NUCLEOTIDE SEQUENCE</scope>
    <source>
        <strain evidence="8">IBT 35673</strain>
    </source>
</reference>
<dbReference type="PANTHER" id="PTHR48022:SF28">
    <property type="entry name" value="MAJOR FACILITATOR SUPERFAMILY (MFS) PROFILE DOMAIN-CONTAINING PROTEIN-RELATED"/>
    <property type="match status" value="1"/>
</dbReference>
<evidence type="ECO:0000313" key="9">
    <source>
        <dbReference type="Proteomes" id="UP001147695"/>
    </source>
</evidence>